<evidence type="ECO:0000313" key="3">
    <source>
        <dbReference type="RefSeq" id="XP_022307497.1"/>
    </source>
</evidence>
<feature type="signal peptide" evidence="1">
    <location>
        <begin position="1"/>
        <end position="16"/>
    </location>
</feature>
<dbReference type="OrthoDB" id="27819at2759"/>
<keyword evidence="1" id="KW-0732">Signal</keyword>
<dbReference type="KEGG" id="cvn:111113494"/>
<evidence type="ECO:0000256" key="1">
    <source>
        <dbReference type="SAM" id="SignalP"/>
    </source>
</evidence>
<dbReference type="AlphaFoldDB" id="A0A8B8BVU8"/>
<gene>
    <name evidence="3" type="primary">LOC111113494</name>
</gene>
<sequence length="254" mass="28532">MFTLCLFVGWVTSSFSYDNLALNKPTHQDNEFIGDISRHLTESSNAVDGLKSDLGVWGGQCVISGNKKQNATLWVNLSSIVSIHHITIYYRTGNEKWGKLTMRVLCFKDTNFTNSTIPDVFNVTCPIHGQYVIYYNERLPSVTYPDGYSTYAYNELCELEVYGCSDPGYYGSNCSTSCPDPHCRYCHIETGTCQGCHEGYRGHHCEIAVDVLDVTPQMVRVTRDVFQVGRATTVLKLATYEDMDKDATLFAENA</sequence>
<proteinExistence type="predicted"/>
<dbReference type="Gene3D" id="2.60.120.260">
    <property type="entry name" value="Galactose-binding domain-like"/>
    <property type="match status" value="1"/>
</dbReference>
<reference evidence="3" key="1">
    <citation type="submission" date="2025-08" db="UniProtKB">
        <authorList>
            <consortium name="RefSeq"/>
        </authorList>
    </citation>
    <scope>IDENTIFICATION</scope>
    <source>
        <tissue evidence="3">Whole sample</tissue>
    </source>
</reference>
<dbReference type="Proteomes" id="UP000694844">
    <property type="component" value="Chromosome 9"/>
</dbReference>
<dbReference type="GeneID" id="111113494"/>
<accession>A0A8B8BVU8</accession>
<feature type="chain" id="PRO_5034473991" evidence="1">
    <location>
        <begin position="17"/>
        <end position="254"/>
    </location>
</feature>
<evidence type="ECO:0000313" key="2">
    <source>
        <dbReference type="Proteomes" id="UP000694844"/>
    </source>
</evidence>
<dbReference type="InterPro" id="IPR008979">
    <property type="entry name" value="Galactose-bd-like_sf"/>
</dbReference>
<dbReference type="RefSeq" id="XP_022307497.1">
    <property type="nucleotide sequence ID" value="XM_022451789.1"/>
</dbReference>
<keyword evidence="2" id="KW-1185">Reference proteome</keyword>
<dbReference type="SUPFAM" id="SSF49785">
    <property type="entry name" value="Galactose-binding domain-like"/>
    <property type="match status" value="1"/>
</dbReference>
<name>A0A8B8BVU8_CRAVI</name>
<protein>
    <submittedName>
        <fullName evidence="3">Uncharacterized protein LOC111113494</fullName>
    </submittedName>
</protein>
<organism evidence="2 3">
    <name type="scientific">Crassostrea virginica</name>
    <name type="common">Eastern oyster</name>
    <dbReference type="NCBI Taxonomy" id="6565"/>
    <lineage>
        <taxon>Eukaryota</taxon>
        <taxon>Metazoa</taxon>
        <taxon>Spiralia</taxon>
        <taxon>Lophotrochozoa</taxon>
        <taxon>Mollusca</taxon>
        <taxon>Bivalvia</taxon>
        <taxon>Autobranchia</taxon>
        <taxon>Pteriomorphia</taxon>
        <taxon>Ostreida</taxon>
        <taxon>Ostreoidea</taxon>
        <taxon>Ostreidae</taxon>
        <taxon>Crassostrea</taxon>
    </lineage>
</organism>